<evidence type="ECO:0000313" key="7">
    <source>
        <dbReference type="Proteomes" id="UP001548590"/>
    </source>
</evidence>
<dbReference type="CDD" id="cd01949">
    <property type="entry name" value="GGDEF"/>
    <property type="match status" value="1"/>
</dbReference>
<dbReference type="SUPFAM" id="SSF55073">
    <property type="entry name" value="Nucleotide cyclase"/>
    <property type="match status" value="1"/>
</dbReference>
<dbReference type="Pfam" id="PF11849">
    <property type="entry name" value="DUF3369"/>
    <property type="match status" value="1"/>
</dbReference>
<dbReference type="NCBIfam" id="TIGR00254">
    <property type="entry name" value="GGDEF"/>
    <property type="match status" value="1"/>
</dbReference>
<dbReference type="InterPro" id="IPR035919">
    <property type="entry name" value="EAL_sf"/>
</dbReference>
<reference evidence="6 7" key="1">
    <citation type="submission" date="2024-07" db="EMBL/GenBank/DDBJ databases">
        <title>Uliginosibacterium paludis KCTC:42655.</title>
        <authorList>
            <person name="Kim M.K."/>
        </authorList>
    </citation>
    <scope>NUCLEOTIDE SEQUENCE [LARGE SCALE GENOMIC DNA]</scope>
    <source>
        <strain evidence="6 7">KCTC 42655</strain>
    </source>
</reference>
<dbReference type="SMART" id="SM00448">
    <property type="entry name" value="REC"/>
    <property type="match status" value="1"/>
</dbReference>
<comment type="caution">
    <text evidence="6">The sequence shown here is derived from an EMBL/GenBank/DDBJ whole genome shotgun (WGS) entry which is preliminary data.</text>
</comment>
<dbReference type="RefSeq" id="WP_345925124.1">
    <property type="nucleotide sequence ID" value="NZ_JBDIVF010000002.1"/>
</dbReference>
<dbReference type="EMBL" id="JBEWLZ010000003">
    <property type="protein sequence ID" value="MET1489631.1"/>
    <property type="molecule type" value="Genomic_DNA"/>
</dbReference>
<dbReference type="Pfam" id="PF00563">
    <property type="entry name" value="EAL"/>
    <property type="match status" value="1"/>
</dbReference>
<evidence type="ECO:0000256" key="2">
    <source>
        <dbReference type="SAM" id="MobiDB-lite"/>
    </source>
</evidence>
<dbReference type="InterPro" id="IPR043128">
    <property type="entry name" value="Rev_trsase/Diguanyl_cyclase"/>
</dbReference>
<dbReference type="Gene3D" id="3.30.70.270">
    <property type="match status" value="1"/>
</dbReference>
<feature type="domain" description="Response regulatory" evidence="3">
    <location>
        <begin position="32"/>
        <end position="156"/>
    </location>
</feature>
<proteinExistence type="predicted"/>
<evidence type="ECO:0000259" key="4">
    <source>
        <dbReference type="PROSITE" id="PS50883"/>
    </source>
</evidence>
<evidence type="ECO:0000256" key="1">
    <source>
        <dbReference type="PROSITE-ProRule" id="PRU00169"/>
    </source>
</evidence>
<dbReference type="InterPro" id="IPR001789">
    <property type="entry name" value="Sig_transdc_resp-reg_receiver"/>
</dbReference>
<dbReference type="InterPro" id="IPR029787">
    <property type="entry name" value="Nucleotide_cyclase"/>
</dbReference>
<dbReference type="PROSITE" id="PS50887">
    <property type="entry name" value="GGDEF"/>
    <property type="match status" value="1"/>
</dbReference>
<gene>
    <name evidence="6" type="ORF">ABVT11_07310</name>
</gene>
<dbReference type="PANTHER" id="PTHR33121:SF70">
    <property type="entry name" value="SIGNALING PROTEIN YKOW"/>
    <property type="match status" value="1"/>
</dbReference>
<sequence length="745" mass="82057">MGKEASQDELIFSDETGELSPVAPPASRTPWRILIVDDDPDVHTTTTFALRGTEILGCPLTFLHADSATQARELLARDRDIAVILLDVVMEEEDSGLKLVRHIREEFCMDETRIILRTGQPGYAPELDAIRDYDINDYKTKSELTRNKLFTTLTSAVRSYRQIRTINENRRGLDLIVHASGELLALSGIRNFAAGVITQMSALLGVRPEGLICAQRPPEINGHDEGTVVIAAAGKYAPLINMPVGDIGDPAVFGAISSCLDAGQHIFSHHSTTLFFGSRTRRNMAAYLDAPMAVDDSNRKLLEVFCANISVGLENTLLFAQLHDFAYFDSLTGLPNRRSLIKKLDERLLGGERGRYALALLDLDGFAESNATLGNHYGDELLKAVAQRLQSMLGSQCMLARLSGDTFAALGQIEQLLPTKLQTIFREAFIVQEQEIVLSATVGIAHLVDVDGNGSEAVKNGYLALRRAKSSSRGEFVYFTRDMALEIRERSRLLQALRVAIERHRLFLCFQPQIALADGKVRGVEALLRWRTEDGRLIEPARFIPIAEHSGMIVGIGEWVLRMACFQQAALSRAGHNTVTMGINVSVGQLRHPRFLATLNRALEDSGATTQLIELEITESMAMEEADSLTRTLEAIKKLGVRIAVDDFGTGFSSLAYLQRLSVDRLKIDRSFIAGMCKGERDQGIPEVVIQLGHRLGLSVLAEGVETAEQAALLSRLGCDDAQGFFYAHPMEAAELLRWLESAPS</sequence>
<dbReference type="PROSITE" id="PS50883">
    <property type="entry name" value="EAL"/>
    <property type="match status" value="1"/>
</dbReference>
<dbReference type="Gene3D" id="3.20.20.450">
    <property type="entry name" value="EAL domain"/>
    <property type="match status" value="1"/>
</dbReference>
<dbReference type="Pfam" id="PF00990">
    <property type="entry name" value="GGDEF"/>
    <property type="match status" value="1"/>
</dbReference>
<evidence type="ECO:0000313" key="6">
    <source>
        <dbReference type="EMBL" id="MET1489631.1"/>
    </source>
</evidence>
<feature type="modified residue" description="4-aspartylphosphate" evidence="1">
    <location>
        <position position="87"/>
    </location>
</feature>
<protein>
    <submittedName>
        <fullName evidence="6">EAL domain-containing protein</fullName>
    </submittedName>
</protein>
<evidence type="ECO:0000259" key="5">
    <source>
        <dbReference type="PROSITE" id="PS50887"/>
    </source>
</evidence>
<feature type="domain" description="EAL" evidence="4">
    <location>
        <begin position="490"/>
        <end position="744"/>
    </location>
</feature>
<dbReference type="SUPFAM" id="SSF52172">
    <property type="entry name" value="CheY-like"/>
    <property type="match status" value="1"/>
</dbReference>
<dbReference type="InterPro" id="IPR011006">
    <property type="entry name" value="CheY-like_superfamily"/>
</dbReference>
<evidence type="ECO:0000259" key="3">
    <source>
        <dbReference type="PROSITE" id="PS50110"/>
    </source>
</evidence>
<dbReference type="CDD" id="cd01948">
    <property type="entry name" value="EAL"/>
    <property type="match status" value="1"/>
</dbReference>
<dbReference type="Proteomes" id="UP001548590">
    <property type="component" value="Unassembled WGS sequence"/>
</dbReference>
<keyword evidence="1" id="KW-0597">Phosphoprotein</keyword>
<dbReference type="InterPro" id="IPR050706">
    <property type="entry name" value="Cyclic-di-GMP_PDE-like"/>
</dbReference>
<dbReference type="SMART" id="SM00052">
    <property type="entry name" value="EAL"/>
    <property type="match status" value="1"/>
</dbReference>
<name>A0ABV2CNZ2_9RHOO</name>
<dbReference type="InterPro" id="IPR021800">
    <property type="entry name" value="DUF3369"/>
</dbReference>
<keyword evidence="7" id="KW-1185">Reference proteome</keyword>
<dbReference type="SMART" id="SM00267">
    <property type="entry name" value="GGDEF"/>
    <property type="match status" value="1"/>
</dbReference>
<dbReference type="PANTHER" id="PTHR33121">
    <property type="entry name" value="CYCLIC DI-GMP PHOSPHODIESTERASE PDEF"/>
    <property type="match status" value="1"/>
</dbReference>
<dbReference type="Gene3D" id="3.40.50.2300">
    <property type="match status" value="1"/>
</dbReference>
<dbReference type="Pfam" id="PF00072">
    <property type="entry name" value="Response_reg"/>
    <property type="match status" value="1"/>
</dbReference>
<dbReference type="InterPro" id="IPR001633">
    <property type="entry name" value="EAL_dom"/>
</dbReference>
<organism evidence="6 7">
    <name type="scientific">Uliginosibacterium paludis</name>
    <dbReference type="NCBI Taxonomy" id="1615952"/>
    <lineage>
        <taxon>Bacteria</taxon>
        <taxon>Pseudomonadati</taxon>
        <taxon>Pseudomonadota</taxon>
        <taxon>Betaproteobacteria</taxon>
        <taxon>Rhodocyclales</taxon>
        <taxon>Zoogloeaceae</taxon>
        <taxon>Uliginosibacterium</taxon>
    </lineage>
</organism>
<accession>A0ABV2CNZ2</accession>
<dbReference type="InterPro" id="IPR000160">
    <property type="entry name" value="GGDEF_dom"/>
</dbReference>
<dbReference type="PROSITE" id="PS50110">
    <property type="entry name" value="RESPONSE_REGULATORY"/>
    <property type="match status" value="1"/>
</dbReference>
<feature type="domain" description="GGDEF" evidence="5">
    <location>
        <begin position="354"/>
        <end position="481"/>
    </location>
</feature>
<dbReference type="SUPFAM" id="SSF141868">
    <property type="entry name" value="EAL domain-like"/>
    <property type="match status" value="1"/>
</dbReference>
<feature type="region of interest" description="Disordered" evidence="2">
    <location>
        <begin position="1"/>
        <end position="25"/>
    </location>
</feature>